<evidence type="ECO:0000313" key="1">
    <source>
        <dbReference type="EMBL" id="GMN23962.1"/>
    </source>
</evidence>
<comment type="caution">
    <text evidence="1">The sequence shown here is derived from an EMBL/GenBank/DDBJ whole genome shotgun (WGS) entry which is preliminary data.</text>
</comment>
<keyword evidence="3" id="KW-1185">Reference proteome</keyword>
<dbReference type="Proteomes" id="UP001187192">
    <property type="component" value="Unassembled WGS sequence"/>
</dbReference>
<proteinExistence type="predicted"/>
<sequence length="78" mass="8696">MSYGYCRKARSSWRGNTTRREQDARMPETLNSLLETPAPGTDDCHSSGHTVALSELTEKDCDGEGRGLYVKVKERECG</sequence>
<organism evidence="1 3">
    <name type="scientific">Ficus carica</name>
    <name type="common">Common fig</name>
    <dbReference type="NCBI Taxonomy" id="3494"/>
    <lineage>
        <taxon>Eukaryota</taxon>
        <taxon>Viridiplantae</taxon>
        <taxon>Streptophyta</taxon>
        <taxon>Embryophyta</taxon>
        <taxon>Tracheophyta</taxon>
        <taxon>Spermatophyta</taxon>
        <taxon>Magnoliopsida</taxon>
        <taxon>eudicotyledons</taxon>
        <taxon>Gunneridae</taxon>
        <taxon>Pentapetalae</taxon>
        <taxon>rosids</taxon>
        <taxon>fabids</taxon>
        <taxon>Rosales</taxon>
        <taxon>Moraceae</taxon>
        <taxon>Ficeae</taxon>
        <taxon>Ficus</taxon>
    </lineage>
</organism>
<evidence type="ECO:0000313" key="3">
    <source>
        <dbReference type="Proteomes" id="UP001187192"/>
    </source>
</evidence>
<dbReference type="EMBL" id="BTGU01008081">
    <property type="protein sequence ID" value="GMN23962.1"/>
    <property type="molecule type" value="Genomic_DNA"/>
</dbReference>
<reference evidence="1" key="1">
    <citation type="submission" date="2023-07" db="EMBL/GenBank/DDBJ databases">
        <title>draft genome sequence of fig (Ficus carica).</title>
        <authorList>
            <person name="Takahashi T."/>
            <person name="Nishimura K."/>
        </authorList>
    </citation>
    <scope>NUCLEOTIDE SEQUENCE</scope>
</reference>
<gene>
    <name evidence="2" type="ORF">TIFTF001_034163</name>
    <name evidence="1" type="ORF">TIFTF001_050298</name>
</gene>
<evidence type="ECO:0000313" key="2">
    <source>
        <dbReference type="EMBL" id="GMN65105.1"/>
    </source>
</evidence>
<dbReference type="AlphaFoldDB" id="A0AA87YVH1"/>
<name>A0AA87YVH1_FICCA</name>
<protein>
    <submittedName>
        <fullName evidence="1">Uncharacterized protein</fullName>
    </submittedName>
</protein>
<dbReference type="EMBL" id="BTGU01000211">
    <property type="protein sequence ID" value="GMN65105.1"/>
    <property type="molecule type" value="Genomic_DNA"/>
</dbReference>
<accession>A0AA87YVH1</accession>